<evidence type="ECO:0000313" key="2">
    <source>
        <dbReference type="EMBL" id="KAF9871266.1"/>
    </source>
</evidence>
<gene>
    <name evidence="2" type="ORF">CkaCkLH20_11187</name>
</gene>
<reference evidence="2" key="2">
    <citation type="submission" date="2020-11" db="EMBL/GenBank/DDBJ databases">
        <title>Whole genome sequencing of Colletotrichum sp.</title>
        <authorList>
            <person name="Li H."/>
        </authorList>
    </citation>
    <scope>NUCLEOTIDE SEQUENCE</scope>
    <source>
        <strain evidence="2">CkLH20</strain>
    </source>
</reference>
<proteinExistence type="predicted"/>
<reference evidence="2" key="1">
    <citation type="submission" date="2020-03" db="EMBL/GenBank/DDBJ databases">
        <authorList>
            <person name="He L."/>
        </authorList>
    </citation>
    <scope>NUCLEOTIDE SEQUENCE</scope>
    <source>
        <strain evidence="2">CkLH20</strain>
    </source>
</reference>
<accession>A0A9P6HZJ0</accession>
<keyword evidence="3" id="KW-1185">Reference proteome</keyword>
<feature type="region of interest" description="Disordered" evidence="1">
    <location>
        <begin position="192"/>
        <end position="211"/>
    </location>
</feature>
<dbReference type="EMBL" id="JAATWM020000046">
    <property type="protein sequence ID" value="KAF9871266.1"/>
    <property type="molecule type" value="Genomic_DNA"/>
</dbReference>
<feature type="compositionally biased region" description="Basic residues" evidence="1">
    <location>
        <begin position="263"/>
        <end position="285"/>
    </location>
</feature>
<evidence type="ECO:0000313" key="3">
    <source>
        <dbReference type="Proteomes" id="UP000781932"/>
    </source>
</evidence>
<dbReference type="AlphaFoldDB" id="A0A9P6HZJ0"/>
<feature type="region of interest" description="Disordered" evidence="1">
    <location>
        <begin position="263"/>
        <end position="291"/>
    </location>
</feature>
<organism evidence="2 3">
    <name type="scientific">Colletotrichum karsti</name>
    <dbReference type="NCBI Taxonomy" id="1095194"/>
    <lineage>
        <taxon>Eukaryota</taxon>
        <taxon>Fungi</taxon>
        <taxon>Dikarya</taxon>
        <taxon>Ascomycota</taxon>
        <taxon>Pezizomycotina</taxon>
        <taxon>Sordariomycetes</taxon>
        <taxon>Hypocreomycetidae</taxon>
        <taxon>Glomerellales</taxon>
        <taxon>Glomerellaceae</taxon>
        <taxon>Colletotrichum</taxon>
        <taxon>Colletotrichum boninense species complex</taxon>
    </lineage>
</organism>
<name>A0A9P6HZJ0_9PEZI</name>
<dbReference type="Proteomes" id="UP000781932">
    <property type="component" value="Unassembled WGS sequence"/>
</dbReference>
<dbReference type="GeneID" id="62166975"/>
<protein>
    <submittedName>
        <fullName evidence="2">Uncharacterized protein</fullName>
    </submittedName>
</protein>
<dbReference type="RefSeq" id="XP_038740727.1">
    <property type="nucleotide sequence ID" value="XM_038893901.1"/>
</dbReference>
<evidence type="ECO:0000256" key="1">
    <source>
        <dbReference type="SAM" id="MobiDB-lite"/>
    </source>
</evidence>
<comment type="caution">
    <text evidence="2">The sequence shown here is derived from an EMBL/GenBank/DDBJ whole genome shotgun (WGS) entry which is preliminary data.</text>
</comment>
<sequence length="291" mass="32768">MSSNNSINNDRADPLSMTTWLESLRAAKARGDFEPRGKSGPLNLNSCNPVKTDQDHFASLHQWWTAAVKVTDRPEPQLRGILPPMGFVNDDLRTIPHEEFAAAVKAMGNPKPRVKNAPPAMDCNSSTTNDDGWTIVKNKHSKKFVARSTFVVEHPESEAEEAPEQSTPGGTPPPSPSPSPTEAVVELEYNGEDEYSGDEVTYEHDDDGDGIDAEAATCDDVADEYCYDGFRADYDALVVEENKMMDQVVYDFVNRNKYPHYLRHKQEFKRRGQRKRTVERRHQRSDKKALN</sequence>
<feature type="compositionally biased region" description="Pro residues" evidence="1">
    <location>
        <begin position="170"/>
        <end position="179"/>
    </location>
</feature>
<feature type="region of interest" description="Disordered" evidence="1">
    <location>
        <begin position="153"/>
        <end position="182"/>
    </location>
</feature>